<evidence type="ECO:0000313" key="4">
    <source>
        <dbReference type="Proteomes" id="UP000534870"/>
    </source>
</evidence>
<feature type="domain" description="Flavin reductase like" evidence="2">
    <location>
        <begin position="10"/>
        <end position="155"/>
    </location>
</feature>
<dbReference type="Proteomes" id="UP000534870">
    <property type="component" value="Unassembled WGS sequence"/>
</dbReference>
<sequence>MDARELRRAFGQFATGVTLIVGTSGSGERAALTATSFNTVSLDPPLVIFSVKKSTHPGRVFSESDSFLINVLGDTHQSLSDLFGRPAPISQREAMLDAMTRNGSIGVADALAVLRCERFLVQDIGEHFLFVARVVDVQTREGCQPLLFFSSMYHGIRSINEQ</sequence>
<dbReference type="AlphaFoldDB" id="A0A7Y7M6D6"/>
<organism evidence="3 4">
    <name type="scientific">Nguyenibacter vanlangensis</name>
    <dbReference type="NCBI Taxonomy" id="1216886"/>
    <lineage>
        <taxon>Bacteria</taxon>
        <taxon>Pseudomonadati</taxon>
        <taxon>Pseudomonadota</taxon>
        <taxon>Alphaproteobacteria</taxon>
        <taxon>Acetobacterales</taxon>
        <taxon>Acetobacteraceae</taxon>
        <taxon>Nguyenibacter</taxon>
    </lineage>
</organism>
<dbReference type="SMART" id="SM00903">
    <property type="entry name" value="Flavin_Reduct"/>
    <property type="match status" value="1"/>
</dbReference>
<dbReference type="PANTHER" id="PTHR30466">
    <property type="entry name" value="FLAVIN REDUCTASE"/>
    <property type="match status" value="1"/>
</dbReference>
<dbReference type="GO" id="GO:0042602">
    <property type="term" value="F:riboflavin reductase (NADPH) activity"/>
    <property type="evidence" value="ECO:0007669"/>
    <property type="project" value="TreeGrafter"/>
</dbReference>
<dbReference type="PANTHER" id="PTHR30466:SF1">
    <property type="entry name" value="FMN REDUCTASE (NADH) RUTF"/>
    <property type="match status" value="1"/>
</dbReference>
<dbReference type="SUPFAM" id="SSF50475">
    <property type="entry name" value="FMN-binding split barrel"/>
    <property type="match status" value="1"/>
</dbReference>
<dbReference type="EMBL" id="JABXXP010000053">
    <property type="protein sequence ID" value="NVN10586.1"/>
    <property type="molecule type" value="Genomic_DNA"/>
</dbReference>
<dbReference type="Gene3D" id="2.30.110.10">
    <property type="entry name" value="Electron Transport, Fmn-binding Protein, Chain A"/>
    <property type="match status" value="1"/>
</dbReference>
<comment type="caution">
    <text evidence="3">The sequence shown here is derived from an EMBL/GenBank/DDBJ whole genome shotgun (WGS) entry which is preliminary data.</text>
</comment>
<evidence type="ECO:0000259" key="2">
    <source>
        <dbReference type="SMART" id="SM00903"/>
    </source>
</evidence>
<protein>
    <submittedName>
        <fullName evidence="3">Flavin reductase family protein</fullName>
    </submittedName>
</protein>
<gene>
    <name evidence="3" type="ORF">HUK84_05395</name>
</gene>
<dbReference type="GO" id="GO:0010181">
    <property type="term" value="F:FMN binding"/>
    <property type="evidence" value="ECO:0007669"/>
    <property type="project" value="InterPro"/>
</dbReference>
<reference evidence="3 4" key="1">
    <citation type="submission" date="2020-06" db="EMBL/GenBank/DDBJ databases">
        <title>Description of novel acetic acid bacteria.</title>
        <authorList>
            <person name="Sombolestani A."/>
        </authorList>
    </citation>
    <scope>NUCLEOTIDE SEQUENCE [LARGE SCALE GENOMIC DNA]</scope>
    <source>
        <strain evidence="3 4">LMG 31431</strain>
    </source>
</reference>
<dbReference type="RefSeq" id="WP_176639356.1">
    <property type="nucleotide sequence ID" value="NZ_CP152276.1"/>
</dbReference>
<dbReference type="Pfam" id="PF01613">
    <property type="entry name" value="Flavin_Reduct"/>
    <property type="match status" value="1"/>
</dbReference>
<dbReference type="InterPro" id="IPR050268">
    <property type="entry name" value="NADH-dep_flavin_reductase"/>
</dbReference>
<keyword evidence="1" id="KW-0560">Oxidoreductase</keyword>
<dbReference type="InterPro" id="IPR012349">
    <property type="entry name" value="Split_barrel_FMN-bd"/>
</dbReference>
<accession>A0A7Y7M6D6</accession>
<evidence type="ECO:0000256" key="1">
    <source>
        <dbReference type="ARBA" id="ARBA00023002"/>
    </source>
</evidence>
<proteinExistence type="predicted"/>
<name>A0A7Y7M6D6_9PROT</name>
<dbReference type="InterPro" id="IPR002563">
    <property type="entry name" value="Flavin_Rdtase-like_dom"/>
</dbReference>
<evidence type="ECO:0000313" key="3">
    <source>
        <dbReference type="EMBL" id="NVN10586.1"/>
    </source>
</evidence>